<keyword evidence="10" id="KW-1185">Reference proteome</keyword>
<evidence type="ECO:0000256" key="3">
    <source>
        <dbReference type="ARBA" id="ARBA00022448"/>
    </source>
</evidence>
<feature type="transmembrane region" description="Helical" evidence="8">
    <location>
        <begin position="52"/>
        <end position="69"/>
    </location>
</feature>
<evidence type="ECO:0000256" key="4">
    <source>
        <dbReference type="ARBA" id="ARBA00022475"/>
    </source>
</evidence>
<comment type="similarity">
    <text evidence="2 8">Belongs to the 4-toluene sulfonate uptake permease (TSUP) (TC 2.A.102) family.</text>
</comment>
<keyword evidence="3" id="KW-0813">Transport</keyword>
<dbReference type="PANTHER" id="PTHR30269">
    <property type="entry name" value="TRANSMEMBRANE PROTEIN YFCA"/>
    <property type="match status" value="1"/>
</dbReference>
<feature type="transmembrane region" description="Helical" evidence="8">
    <location>
        <begin position="75"/>
        <end position="98"/>
    </location>
</feature>
<feature type="transmembrane region" description="Helical" evidence="8">
    <location>
        <begin position="179"/>
        <end position="200"/>
    </location>
</feature>
<dbReference type="EMBL" id="CP115965">
    <property type="protein sequence ID" value="WZW99738.1"/>
    <property type="molecule type" value="Genomic_DNA"/>
</dbReference>
<dbReference type="Pfam" id="PF01925">
    <property type="entry name" value="TauE"/>
    <property type="match status" value="1"/>
</dbReference>
<evidence type="ECO:0000256" key="7">
    <source>
        <dbReference type="ARBA" id="ARBA00023136"/>
    </source>
</evidence>
<feature type="transmembrane region" description="Helical" evidence="8">
    <location>
        <begin position="141"/>
        <end position="167"/>
    </location>
</feature>
<keyword evidence="7 8" id="KW-0472">Membrane</keyword>
<feature type="transmembrane region" description="Helical" evidence="8">
    <location>
        <begin position="233"/>
        <end position="251"/>
    </location>
</feature>
<evidence type="ECO:0000256" key="6">
    <source>
        <dbReference type="ARBA" id="ARBA00022989"/>
    </source>
</evidence>
<organism evidence="9 10">
    <name type="scientific">Propioniciclava soli</name>
    <dbReference type="NCBI Taxonomy" id="2775081"/>
    <lineage>
        <taxon>Bacteria</taxon>
        <taxon>Bacillati</taxon>
        <taxon>Actinomycetota</taxon>
        <taxon>Actinomycetes</taxon>
        <taxon>Propionibacteriales</taxon>
        <taxon>Propionibacteriaceae</taxon>
        <taxon>Propioniciclava</taxon>
    </lineage>
</organism>
<dbReference type="Proteomes" id="UP001434337">
    <property type="component" value="Chromosome"/>
</dbReference>
<keyword evidence="4 8" id="KW-1003">Cell membrane</keyword>
<evidence type="ECO:0000256" key="1">
    <source>
        <dbReference type="ARBA" id="ARBA00004651"/>
    </source>
</evidence>
<evidence type="ECO:0000256" key="2">
    <source>
        <dbReference type="ARBA" id="ARBA00009142"/>
    </source>
</evidence>
<proteinExistence type="inferred from homology"/>
<gene>
    <name evidence="9" type="ORF">PCC79_05960</name>
</gene>
<dbReference type="InterPro" id="IPR002781">
    <property type="entry name" value="TM_pro_TauE-like"/>
</dbReference>
<keyword evidence="5 8" id="KW-0812">Transmembrane</keyword>
<feature type="transmembrane region" description="Helical" evidence="8">
    <location>
        <begin position="206"/>
        <end position="226"/>
    </location>
</feature>
<feature type="transmembrane region" description="Helical" evidence="8">
    <location>
        <begin position="12"/>
        <end position="45"/>
    </location>
</feature>
<name>A0ABZ3CAI6_9ACTN</name>
<evidence type="ECO:0000256" key="5">
    <source>
        <dbReference type="ARBA" id="ARBA00022692"/>
    </source>
</evidence>
<protein>
    <recommendedName>
        <fullName evidence="8">Probable membrane transporter protein</fullName>
    </recommendedName>
</protein>
<evidence type="ECO:0000313" key="9">
    <source>
        <dbReference type="EMBL" id="WZW99738.1"/>
    </source>
</evidence>
<dbReference type="RefSeq" id="WP_342373279.1">
    <property type="nucleotide sequence ID" value="NZ_CP115965.1"/>
</dbReference>
<evidence type="ECO:0000313" key="10">
    <source>
        <dbReference type="Proteomes" id="UP001434337"/>
    </source>
</evidence>
<dbReference type="InterPro" id="IPR052017">
    <property type="entry name" value="TSUP"/>
</dbReference>
<dbReference type="PANTHER" id="PTHR30269:SF23">
    <property type="entry name" value="MEMBRANE TRANSPORTER PROTEIN YDHB-RELATED"/>
    <property type="match status" value="1"/>
</dbReference>
<sequence length="252" mass="26542">MIAEVLGYGWPMLAAMAAAAVVIGFSKTSFGGIAGISVAVFALAMPARESTAAVLVLLLVGDAVAILRYRTVSWRLLLCLVPSVLPGLLLGALFMAFVSDGVMRRTIGLLLLAMVLLQLWQRRRPAAPETEVGEPHPARTIGTGVAAGFTTMTANAAGPVMALYFLAARIDKVRFIGTNAWFFALINLAKVPLTAALGLFTPAHLLLDLLLVPAVLLGCALGIAVIRRVSQRQFEVVTLIASALSAGLLLLR</sequence>
<keyword evidence="6 8" id="KW-1133">Transmembrane helix</keyword>
<comment type="subcellular location">
    <subcellularLocation>
        <location evidence="1 8">Cell membrane</location>
        <topology evidence="1 8">Multi-pass membrane protein</topology>
    </subcellularLocation>
</comment>
<evidence type="ECO:0000256" key="8">
    <source>
        <dbReference type="RuleBase" id="RU363041"/>
    </source>
</evidence>
<accession>A0ABZ3CAI6</accession>
<reference evidence="9 10" key="1">
    <citation type="journal article" date="2023" name="Environ Microbiome">
        <title>A coral-associated actinobacterium mitigates coral bleaching under heat stress.</title>
        <authorList>
            <person name="Li J."/>
            <person name="Zou Y."/>
            <person name="Li Q."/>
            <person name="Zhang J."/>
            <person name="Bourne D.G."/>
            <person name="Lyu Y."/>
            <person name="Liu C."/>
            <person name="Zhang S."/>
        </authorList>
    </citation>
    <scope>NUCLEOTIDE SEQUENCE [LARGE SCALE GENOMIC DNA]</scope>
    <source>
        <strain evidence="9 10">SCSIO 13291</strain>
    </source>
</reference>